<name>A0A8A0RSV0_9FIRM</name>
<evidence type="ECO:0008006" key="4">
    <source>
        <dbReference type="Google" id="ProtNLM"/>
    </source>
</evidence>
<dbReference type="EMBL" id="CP059066">
    <property type="protein sequence ID" value="QSQ10610.1"/>
    <property type="molecule type" value="Genomic_DNA"/>
</dbReference>
<reference evidence="2" key="1">
    <citation type="submission" date="2020-07" db="EMBL/GenBank/DDBJ databases">
        <title>Koleobacter methoxysyntrophicus gen. nov., sp. nov., a novel anaerobic bacterium isolated from deep subsurface oil field and proposal of Koleobacterales ord. nov. in the phylum Firmicutes.</title>
        <authorList>
            <person name="Sakamoto S."/>
            <person name="Tamaki H."/>
        </authorList>
    </citation>
    <scope>NUCLEOTIDE SEQUENCE</scope>
    <source>
        <strain evidence="2">NRmbB1</strain>
    </source>
</reference>
<keyword evidence="1" id="KW-1133">Transmembrane helix</keyword>
<keyword evidence="3" id="KW-1185">Reference proteome</keyword>
<protein>
    <recommendedName>
        <fullName evidence="4">Type II secretion system protein GspF domain-containing protein</fullName>
    </recommendedName>
</protein>
<accession>A0A8A0RSV0</accession>
<dbReference type="Proteomes" id="UP000662904">
    <property type="component" value="Chromosome"/>
</dbReference>
<feature type="transmembrane region" description="Helical" evidence="1">
    <location>
        <begin position="102"/>
        <end position="124"/>
    </location>
</feature>
<gene>
    <name evidence="2" type="ORF">H0A61_03020</name>
</gene>
<evidence type="ECO:0000313" key="3">
    <source>
        <dbReference type="Proteomes" id="UP000662904"/>
    </source>
</evidence>
<keyword evidence="1" id="KW-0812">Transmembrane</keyword>
<proteinExistence type="predicted"/>
<evidence type="ECO:0000256" key="1">
    <source>
        <dbReference type="SAM" id="Phobius"/>
    </source>
</evidence>
<feature type="transmembrane region" description="Helical" evidence="1">
    <location>
        <begin position="75"/>
        <end position="96"/>
    </location>
</feature>
<dbReference type="KEGG" id="kme:H0A61_03020"/>
<dbReference type="PANTHER" id="PTHR35007:SF2">
    <property type="entry name" value="PILUS ASSEMBLE PROTEIN"/>
    <property type="match status" value="1"/>
</dbReference>
<evidence type="ECO:0000313" key="2">
    <source>
        <dbReference type="EMBL" id="QSQ10610.1"/>
    </source>
</evidence>
<dbReference type="PANTHER" id="PTHR35007">
    <property type="entry name" value="INTEGRAL MEMBRANE PROTEIN-RELATED"/>
    <property type="match status" value="1"/>
</dbReference>
<keyword evidence="1" id="KW-0472">Membrane</keyword>
<feature type="transmembrane region" description="Helical" evidence="1">
    <location>
        <begin position="275"/>
        <end position="295"/>
    </location>
</feature>
<dbReference type="RefSeq" id="WP_206707917.1">
    <property type="nucleotide sequence ID" value="NZ_CP059066.1"/>
</dbReference>
<feature type="transmembrane region" description="Helical" evidence="1">
    <location>
        <begin position="6"/>
        <end position="26"/>
    </location>
</feature>
<dbReference type="AlphaFoldDB" id="A0A8A0RSV0"/>
<feature type="transmembrane region" description="Helical" evidence="1">
    <location>
        <begin position="238"/>
        <end position="263"/>
    </location>
</feature>
<organism evidence="2 3">
    <name type="scientific">Koleobacter methoxysyntrophicus</name>
    <dbReference type="NCBI Taxonomy" id="2751313"/>
    <lineage>
        <taxon>Bacteria</taxon>
        <taxon>Bacillati</taxon>
        <taxon>Bacillota</taxon>
        <taxon>Clostridia</taxon>
        <taxon>Koleobacterales</taxon>
        <taxon>Koleobacteraceae</taxon>
        <taxon>Koleobacter</taxon>
    </lineage>
</organism>
<sequence length="302" mass="33294">MHLEIVLFTAQSAAYLILFLLSLSAVRRPGRRLIAEALGGGIERLRARALSVPRIKSIVRLLEILLARAGIRQYIGPYTAVLIAAAVFTACLFRFSRLGLMGILYSLASVYALYACLLVLTILAQRRVRAGYLHFLTTFTSFYYLEGSIMNALGSTADYVSEPLRSVLRRYVLLFRHGRAGAEESLSRIADEVEYREFRKFINFAKMSVRYGGDFSGALEKLKTQAERLRSLESVKEAGASVGSMVILIMIILSLSLLANALGDPAVVSVLRKTFTGQMIIAANAGAIIFGLFMIKHINTAI</sequence>